<keyword evidence="3" id="KW-1185">Reference proteome</keyword>
<dbReference type="AlphaFoldDB" id="A0A8T0IUR5"/>
<evidence type="ECO:0000313" key="2">
    <source>
        <dbReference type="EMBL" id="KAG0586845.1"/>
    </source>
</evidence>
<organism evidence="2 3">
    <name type="scientific">Ceratodon purpureus</name>
    <name type="common">Fire moss</name>
    <name type="synonym">Dicranum purpureum</name>
    <dbReference type="NCBI Taxonomy" id="3225"/>
    <lineage>
        <taxon>Eukaryota</taxon>
        <taxon>Viridiplantae</taxon>
        <taxon>Streptophyta</taxon>
        <taxon>Embryophyta</taxon>
        <taxon>Bryophyta</taxon>
        <taxon>Bryophytina</taxon>
        <taxon>Bryopsida</taxon>
        <taxon>Dicranidae</taxon>
        <taxon>Pseudoditrichales</taxon>
        <taxon>Ditrichaceae</taxon>
        <taxon>Ceratodon</taxon>
    </lineage>
</organism>
<evidence type="ECO:0000313" key="3">
    <source>
        <dbReference type="Proteomes" id="UP000822688"/>
    </source>
</evidence>
<sequence>MDRENGPWLWRHACPLQSTLSESPRQQVSCQIPLHSANVTAVNETQLGSLACMPQDSGVRAIAKALNPSKAQPDPNQGGGAEGRIHTSGGRGGDRQEGCDTEPAGEVR</sequence>
<feature type="region of interest" description="Disordered" evidence="1">
    <location>
        <begin position="66"/>
        <end position="108"/>
    </location>
</feature>
<protein>
    <submittedName>
        <fullName evidence="2">Uncharacterized protein</fullName>
    </submittedName>
</protein>
<comment type="caution">
    <text evidence="2">The sequence shown here is derived from an EMBL/GenBank/DDBJ whole genome shotgun (WGS) entry which is preliminary data.</text>
</comment>
<name>A0A8T0IUR5_CERPU</name>
<proteinExistence type="predicted"/>
<evidence type="ECO:0000256" key="1">
    <source>
        <dbReference type="SAM" id="MobiDB-lite"/>
    </source>
</evidence>
<dbReference type="Proteomes" id="UP000822688">
    <property type="component" value="Chromosome 2"/>
</dbReference>
<gene>
    <name evidence="2" type="ORF">KC19_2G121900</name>
</gene>
<accession>A0A8T0IUR5</accession>
<dbReference type="EMBL" id="CM026422">
    <property type="protein sequence ID" value="KAG0586845.1"/>
    <property type="molecule type" value="Genomic_DNA"/>
</dbReference>
<reference evidence="2" key="1">
    <citation type="submission" date="2020-06" db="EMBL/GenBank/DDBJ databases">
        <title>WGS assembly of Ceratodon purpureus strain R40.</title>
        <authorList>
            <person name="Carey S.B."/>
            <person name="Jenkins J."/>
            <person name="Shu S."/>
            <person name="Lovell J.T."/>
            <person name="Sreedasyam A."/>
            <person name="Maumus F."/>
            <person name="Tiley G.P."/>
            <person name="Fernandez-Pozo N."/>
            <person name="Barry K."/>
            <person name="Chen C."/>
            <person name="Wang M."/>
            <person name="Lipzen A."/>
            <person name="Daum C."/>
            <person name="Saski C.A."/>
            <person name="Payton A.C."/>
            <person name="Mcbreen J.C."/>
            <person name="Conrad R.E."/>
            <person name="Kollar L.M."/>
            <person name="Olsson S."/>
            <person name="Huttunen S."/>
            <person name="Landis J.B."/>
            <person name="Wickett N.J."/>
            <person name="Johnson M.G."/>
            <person name="Rensing S.A."/>
            <person name="Grimwood J."/>
            <person name="Schmutz J."/>
            <person name="Mcdaniel S.F."/>
        </authorList>
    </citation>
    <scope>NUCLEOTIDE SEQUENCE</scope>
    <source>
        <strain evidence="2">R40</strain>
    </source>
</reference>